<evidence type="ECO:0000256" key="5">
    <source>
        <dbReference type="ARBA" id="ARBA00023136"/>
    </source>
</evidence>
<feature type="transmembrane region" description="Helical" evidence="6">
    <location>
        <begin position="152"/>
        <end position="180"/>
    </location>
</feature>
<evidence type="ECO:0000256" key="4">
    <source>
        <dbReference type="ARBA" id="ARBA00022989"/>
    </source>
</evidence>
<evidence type="ECO:0000256" key="2">
    <source>
        <dbReference type="ARBA" id="ARBA00022475"/>
    </source>
</evidence>
<feature type="transmembrane region" description="Helical" evidence="6">
    <location>
        <begin position="277"/>
        <end position="296"/>
    </location>
</feature>
<sequence length="334" mass="37426">MQEWAVAYSVTKVFPKLFFLSFVLCAYFYLQFQSLQTLLFMQVLSWFLAIAVMSVFLAQVLKRAMTAQLPFKGLRPLLSFGLPLVLNGIAFWGLTYVDRLMLAHYASFADVGLYAIAAGFAGVAMLFQQIFSTVWHPTIYRWVAEGVQLERVCTVSAVLQLISFLLIALVGSFAWLLPYFLPQDYFAVEFIIAACMIQPLFLMISEVSGIGISVSRATKYLPAVTVAALIVNIGLNVWLIPLFGAGGAAVATAVSTGIYLLFKTELSWRLWCTQPTARLYLSMMLTLTGCIVQALAITENTVYYMVMWSSFAVFLLYLYRDVLPKLKELKHGIF</sequence>
<dbReference type="Proteomes" id="UP001501169">
    <property type="component" value="Unassembled WGS sequence"/>
</dbReference>
<keyword evidence="5 6" id="KW-0472">Membrane</keyword>
<evidence type="ECO:0000256" key="6">
    <source>
        <dbReference type="SAM" id="Phobius"/>
    </source>
</evidence>
<comment type="subcellular location">
    <subcellularLocation>
        <location evidence="1">Cell membrane</location>
        <topology evidence="1">Multi-pass membrane protein</topology>
    </subcellularLocation>
</comment>
<evidence type="ECO:0000313" key="8">
    <source>
        <dbReference type="Proteomes" id="UP001501169"/>
    </source>
</evidence>
<dbReference type="Pfam" id="PF13440">
    <property type="entry name" value="Polysacc_synt_3"/>
    <property type="match status" value="1"/>
</dbReference>
<protein>
    <recommendedName>
        <fullName evidence="9">Polysaccharide biosynthesis protein C-terminal domain-containing protein</fullName>
    </recommendedName>
</protein>
<keyword evidence="4 6" id="KW-1133">Transmembrane helix</keyword>
<feature type="transmembrane region" description="Helical" evidence="6">
    <location>
        <begin position="13"/>
        <end position="32"/>
    </location>
</feature>
<keyword evidence="3 6" id="KW-0812">Transmembrane</keyword>
<dbReference type="EMBL" id="BAAAEO010000001">
    <property type="protein sequence ID" value="GAA0538448.1"/>
    <property type="molecule type" value="Genomic_DNA"/>
</dbReference>
<reference evidence="8" key="1">
    <citation type="journal article" date="2019" name="Int. J. Syst. Evol. Microbiol.">
        <title>The Global Catalogue of Microorganisms (GCM) 10K type strain sequencing project: providing services to taxonomists for standard genome sequencing and annotation.</title>
        <authorList>
            <consortium name="The Broad Institute Genomics Platform"/>
            <consortium name="The Broad Institute Genome Sequencing Center for Infectious Disease"/>
            <person name="Wu L."/>
            <person name="Ma J."/>
        </authorList>
    </citation>
    <scope>NUCLEOTIDE SEQUENCE [LARGE SCALE GENOMIC DNA]</scope>
    <source>
        <strain evidence="8">JCM 14331</strain>
    </source>
</reference>
<name>A0ABP3N8C6_9GAMM</name>
<feature type="transmembrane region" description="Helical" evidence="6">
    <location>
        <begin position="73"/>
        <end position="92"/>
    </location>
</feature>
<feature type="transmembrane region" description="Helical" evidence="6">
    <location>
        <begin position="302"/>
        <end position="319"/>
    </location>
</feature>
<dbReference type="PANTHER" id="PTHR30250:SF11">
    <property type="entry name" value="O-ANTIGEN TRANSPORTER-RELATED"/>
    <property type="match status" value="1"/>
</dbReference>
<organism evidence="7 8">
    <name type="scientific">Rheinheimera aquimaris</name>
    <dbReference type="NCBI Taxonomy" id="412437"/>
    <lineage>
        <taxon>Bacteria</taxon>
        <taxon>Pseudomonadati</taxon>
        <taxon>Pseudomonadota</taxon>
        <taxon>Gammaproteobacteria</taxon>
        <taxon>Chromatiales</taxon>
        <taxon>Chromatiaceae</taxon>
        <taxon>Rheinheimera</taxon>
    </lineage>
</organism>
<keyword evidence="8" id="KW-1185">Reference proteome</keyword>
<feature type="transmembrane region" description="Helical" evidence="6">
    <location>
        <begin position="186"/>
        <end position="208"/>
    </location>
</feature>
<comment type="caution">
    <text evidence="7">The sequence shown here is derived from an EMBL/GenBank/DDBJ whole genome shotgun (WGS) entry which is preliminary data.</text>
</comment>
<evidence type="ECO:0000256" key="3">
    <source>
        <dbReference type="ARBA" id="ARBA00022692"/>
    </source>
</evidence>
<evidence type="ECO:0000256" key="1">
    <source>
        <dbReference type="ARBA" id="ARBA00004651"/>
    </source>
</evidence>
<feature type="transmembrane region" description="Helical" evidence="6">
    <location>
        <begin position="220"/>
        <end position="239"/>
    </location>
</feature>
<feature type="transmembrane region" description="Helical" evidence="6">
    <location>
        <begin position="38"/>
        <end position="61"/>
    </location>
</feature>
<evidence type="ECO:0008006" key="9">
    <source>
        <dbReference type="Google" id="ProtNLM"/>
    </source>
</evidence>
<accession>A0ABP3N8C6</accession>
<keyword evidence="2" id="KW-1003">Cell membrane</keyword>
<proteinExistence type="predicted"/>
<gene>
    <name evidence="7" type="ORF">GCM10009098_02460</name>
</gene>
<dbReference type="InterPro" id="IPR050833">
    <property type="entry name" value="Poly_Biosynth_Transport"/>
</dbReference>
<evidence type="ECO:0000313" key="7">
    <source>
        <dbReference type="EMBL" id="GAA0538448.1"/>
    </source>
</evidence>
<feature type="transmembrane region" description="Helical" evidence="6">
    <location>
        <begin position="245"/>
        <end position="262"/>
    </location>
</feature>
<feature type="transmembrane region" description="Helical" evidence="6">
    <location>
        <begin position="112"/>
        <end position="131"/>
    </location>
</feature>
<dbReference type="PANTHER" id="PTHR30250">
    <property type="entry name" value="PST FAMILY PREDICTED COLANIC ACID TRANSPORTER"/>
    <property type="match status" value="1"/>
</dbReference>